<dbReference type="RefSeq" id="WP_034421387.1">
    <property type="nucleotide sequence ID" value="NZ_CP045798.1"/>
</dbReference>
<proteinExistence type="predicted"/>
<organism evidence="1 2">
    <name type="scientific">Thermanaerosceptrum fracticalcis</name>
    <dbReference type="NCBI Taxonomy" id="1712410"/>
    <lineage>
        <taxon>Bacteria</taxon>
        <taxon>Bacillati</taxon>
        <taxon>Bacillota</taxon>
        <taxon>Clostridia</taxon>
        <taxon>Eubacteriales</taxon>
        <taxon>Peptococcaceae</taxon>
        <taxon>Thermanaerosceptrum</taxon>
    </lineage>
</organism>
<dbReference type="SUPFAM" id="SSF51366">
    <property type="entry name" value="Ribulose-phoshate binding barrel"/>
    <property type="match status" value="1"/>
</dbReference>
<dbReference type="KEGG" id="tfr:BR63_04225"/>
<protein>
    <submittedName>
        <fullName evidence="1">Uncharacterized protein</fullName>
    </submittedName>
</protein>
<evidence type="ECO:0000313" key="1">
    <source>
        <dbReference type="EMBL" id="QNB45592.1"/>
    </source>
</evidence>
<dbReference type="AlphaFoldDB" id="A0A7G6E0I8"/>
<dbReference type="Gene3D" id="3.20.20.70">
    <property type="entry name" value="Aldolase class I"/>
    <property type="match status" value="1"/>
</dbReference>
<gene>
    <name evidence="1" type="ORF">BR63_04225</name>
</gene>
<keyword evidence="2" id="KW-1185">Reference proteome</keyword>
<dbReference type="OrthoDB" id="9786954at2"/>
<dbReference type="Proteomes" id="UP000515847">
    <property type="component" value="Chromosome"/>
</dbReference>
<dbReference type="EMBL" id="CP045798">
    <property type="protein sequence ID" value="QNB45592.1"/>
    <property type="molecule type" value="Genomic_DNA"/>
</dbReference>
<dbReference type="InterPro" id="IPR011060">
    <property type="entry name" value="RibuloseP-bd_barrel"/>
</dbReference>
<sequence>MYLILRGVQTQEELKFALELKINCIGFVFDKKNPRHINAEAARELSFLMPPHLGRAGFFGDDERYEVEEIASFCRLQWLFLDKDREEGEEDKYFLPVVWNIAREKAYAQNVYYYADHTGEMALNYPELKIFLPWREVLKHRIIPQGVILDFPR</sequence>
<accession>A0A7G6E0I8</accession>
<name>A0A7G6E0I8_THEFR</name>
<dbReference type="InterPro" id="IPR013785">
    <property type="entry name" value="Aldolase_TIM"/>
</dbReference>
<evidence type="ECO:0000313" key="2">
    <source>
        <dbReference type="Proteomes" id="UP000515847"/>
    </source>
</evidence>
<reference evidence="1 2" key="1">
    <citation type="journal article" date="2019" name="Front. Microbiol.">
        <title>Thermoanaerosceptrum fracticalcis gen. nov. sp. nov., a Novel Fumarate-Fermenting Microorganism From a Deep Fractured Carbonate Aquifer of the US Great Basin.</title>
        <authorList>
            <person name="Hamilton-Brehm S.D."/>
            <person name="Stewart L.E."/>
            <person name="Zavarin M."/>
            <person name="Caldwell M."/>
            <person name="Lawson P.A."/>
            <person name="Onstott T.C."/>
            <person name="Grzymski J."/>
            <person name="Neveux I."/>
            <person name="Lollar B.S."/>
            <person name="Russell C.E."/>
            <person name="Moser D.P."/>
        </authorList>
    </citation>
    <scope>NUCLEOTIDE SEQUENCE [LARGE SCALE GENOMIC DNA]</scope>
    <source>
        <strain evidence="1 2">DRI-13</strain>
    </source>
</reference>